<keyword evidence="10" id="KW-0548">Nucleotidyltransferase</keyword>
<name>A0AAV2NAV5_9HYME</name>
<dbReference type="GO" id="GO:0080048">
    <property type="term" value="F:GDP-D-glucose phosphorylase activity"/>
    <property type="evidence" value="ECO:0007669"/>
    <property type="project" value="UniProtKB-EC"/>
</dbReference>
<dbReference type="AlphaFoldDB" id="A0AAV2NAV5"/>
<dbReference type="InterPro" id="IPR058865">
    <property type="entry name" value="GDPGP1_C"/>
</dbReference>
<dbReference type="PANTHER" id="PTHR20884">
    <property type="entry name" value="GDP-D-GLUCOSE PHOSPHORYLASE 1"/>
    <property type="match status" value="1"/>
</dbReference>
<dbReference type="GO" id="GO:0005737">
    <property type="term" value="C:cytoplasm"/>
    <property type="evidence" value="ECO:0007669"/>
    <property type="project" value="UniProtKB-SubCell"/>
</dbReference>
<evidence type="ECO:0000256" key="6">
    <source>
        <dbReference type="ARBA" id="ARBA00018857"/>
    </source>
</evidence>
<sequence length="338" mass="39577">MLSHKQIPTFFYDAKDFNFAVKLYKEQESLFDNVLQQTWKQAEEVKAFRYILNIKSSKSLKGRYRFLAQLNPDRAQCRRTPETITSMLQSFNSIGFNFTKLTQQEILFDIGNGDTNDIVAINASPLEQGHCLVLTERLKCLPQVMTEHSLYKVIELCLLSNSWSLRAAFNSLCAHASVNHLHWHLYYLKYEMLLEYIDIYNYISDIYLLINYPAKGFCLKLSSFKSIREFVSQTFLVVNYLQLHQVAHNVYITRAKSRPNDDLYNDVRIYIWARKPFIGVKDTTAFIPAVCELFGHLSIRDENVYNNLTEDEVSNVLNDITDEYFLLIKDKLKCFLEK</sequence>
<evidence type="ECO:0000256" key="9">
    <source>
        <dbReference type="ARBA" id="ARBA00022679"/>
    </source>
</evidence>
<proteinExistence type="inferred from homology"/>
<comment type="function">
    <text evidence="2">Specific and highly efficient GDP-D-glucose phosphorylase regulating the levels of GDP-D-glucose in cells.</text>
</comment>
<evidence type="ECO:0000256" key="5">
    <source>
        <dbReference type="ARBA" id="ARBA00012507"/>
    </source>
</evidence>
<evidence type="ECO:0000313" key="15">
    <source>
        <dbReference type="EMBL" id="CAL1676285.1"/>
    </source>
</evidence>
<dbReference type="EC" id="2.7.7.78" evidence="5"/>
<dbReference type="Pfam" id="PF26217">
    <property type="entry name" value="GDPGP1_N"/>
    <property type="match status" value="1"/>
</dbReference>
<dbReference type="Proteomes" id="UP001497644">
    <property type="component" value="Chromosome 11"/>
</dbReference>
<feature type="domain" description="GDPGP1-like N-terminal" evidence="14">
    <location>
        <begin position="31"/>
        <end position="186"/>
    </location>
</feature>
<dbReference type="GO" id="GO:0000166">
    <property type="term" value="F:nucleotide binding"/>
    <property type="evidence" value="ECO:0007669"/>
    <property type="project" value="UniProtKB-KW"/>
</dbReference>
<comment type="similarity">
    <text evidence="4">Belongs to the GDPGP1 family.</text>
</comment>
<keyword evidence="9" id="KW-0808">Transferase</keyword>
<dbReference type="GO" id="GO:0016787">
    <property type="term" value="F:hydrolase activity"/>
    <property type="evidence" value="ECO:0007669"/>
    <property type="project" value="UniProtKB-KW"/>
</dbReference>
<evidence type="ECO:0000256" key="4">
    <source>
        <dbReference type="ARBA" id="ARBA00006451"/>
    </source>
</evidence>
<evidence type="ECO:0000256" key="10">
    <source>
        <dbReference type="ARBA" id="ARBA00022695"/>
    </source>
</evidence>
<dbReference type="PANTHER" id="PTHR20884:SF8">
    <property type="entry name" value="GDP-D-GLUCOSE PHOSPHORYLASE 1"/>
    <property type="match status" value="1"/>
</dbReference>
<dbReference type="InterPro" id="IPR036265">
    <property type="entry name" value="HIT-like_sf"/>
</dbReference>
<keyword evidence="12" id="KW-0378">Hydrolase</keyword>
<dbReference type="InterPro" id="IPR058866">
    <property type="entry name" value="GDPGP1_N"/>
</dbReference>
<dbReference type="SUPFAM" id="SSF54197">
    <property type="entry name" value="HIT-like"/>
    <property type="match status" value="1"/>
</dbReference>
<reference evidence="15" key="1">
    <citation type="submission" date="2024-04" db="EMBL/GenBank/DDBJ databases">
        <authorList>
            <consortium name="Molecular Ecology Group"/>
        </authorList>
    </citation>
    <scope>NUCLEOTIDE SEQUENCE</scope>
</reference>
<evidence type="ECO:0000259" key="14">
    <source>
        <dbReference type="Pfam" id="PF26217"/>
    </source>
</evidence>
<gene>
    <name evidence="15" type="ORF">LPLAT_LOCUS2508</name>
</gene>
<comment type="subcellular location">
    <subcellularLocation>
        <location evidence="3">Cytoplasm</location>
    </subcellularLocation>
</comment>
<evidence type="ECO:0000259" key="13">
    <source>
        <dbReference type="Pfam" id="PF26216"/>
    </source>
</evidence>
<evidence type="ECO:0000256" key="3">
    <source>
        <dbReference type="ARBA" id="ARBA00004496"/>
    </source>
</evidence>
<dbReference type="InterPro" id="IPR026506">
    <property type="entry name" value="GDPGP"/>
</dbReference>
<keyword evidence="8" id="KW-0344">Guanine-nucleotide releasing factor</keyword>
<dbReference type="GO" id="GO:0006006">
    <property type="term" value="P:glucose metabolic process"/>
    <property type="evidence" value="ECO:0007669"/>
    <property type="project" value="TreeGrafter"/>
</dbReference>
<feature type="domain" description="GDPGP1-like C-terminal" evidence="13">
    <location>
        <begin position="205"/>
        <end position="321"/>
    </location>
</feature>
<evidence type="ECO:0000256" key="12">
    <source>
        <dbReference type="ARBA" id="ARBA00022801"/>
    </source>
</evidence>
<evidence type="ECO:0000256" key="8">
    <source>
        <dbReference type="ARBA" id="ARBA00022658"/>
    </source>
</evidence>
<keyword evidence="7" id="KW-0963">Cytoplasm</keyword>
<dbReference type="GO" id="GO:0005085">
    <property type="term" value="F:guanyl-nucleotide exchange factor activity"/>
    <property type="evidence" value="ECO:0007669"/>
    <property type="project" value="UniProtKB-KW"/>
</dbReference>
<organism evidence="15 16">
    <name type="scientific">Lasius platythorax</name>
    <dbReference type="NCBI Taxonomy" id="488582"/>
    <lineage>
        <taxon>Eukaryota</taxon>
        <taxon>Metazoa</taxon>
        <taxon>Ecdysozoa</taxon>
        <taxon>Arthropoda</taxon>
        <taxon>Hexapoda</taxon>
        <taxon>Insecta</taxon>
        <taxon>Pterygota</taxon>
        <taxon>Neoptera</taxon>
        <taxon>Endopterygota</taxon>
        <taxon>Hymenoptera</taxon>
        <taxon>Apocrita</taxon>
        <taxon>Aculeata</taxon>
        <taxon>Formicoidea</taxon>
        <taxon>Formicidae</taxon>
        <taxon>Formicinae</taxon>
        <taxon>Lasius</taxon>
        <taxon>Lasius</taxon>
    </lineage>
</organism>
<accession>A0AAV2NAV5</accession>
<keyword evidence="16" id="KW-1185">Reference proteome</keyword>
<dbReference type="EMBL" id="OZ034834">
    <property type="protein sequence ID" value="CAL1676285.1"/>
    <property type="molecule type" value="Genomic_DNA"/>
</dbReference>
<comment type="catalytic activity">
    <reaction evidence="1">
        <text>GDP-alpha-D-glucose + phosphate = alpha-D-glucose 1-phosphate + GDP + H(+)</text>
        <dbReference type="Rhea" id="RHEA:30387"/>
        <dbReference type="ChEBI" id="CHEBI:15378"/>
        <dbReference type="ChEBI" id="CHEBI:43474"/>
        <dbReference type="ChEBI" id="CHEBI:58189"/>
        <dbReference type="ChEBI" id="CHEBI:58601"/>
        <dbReference type="ChEBI" id="CHEBI:62230"/>
        <dbReference type="EC" id="2.7.7.78"/>
    </reaction>
</comment>
<keyword evidence="11" id="KW-0547">Nucleotide-binding</keyword>
<evidence type="ECO:0000256" key="11">
    <source>
        <dbReference type="ARBA" id="ARBA00022741"/>
    </source>
</evidence>
<protein>
    <recommendedName>
        <fullName evidence="6">GDP-D-glucose phosphorylase 1</fullName>
        <ecNumber evidence="5">2.7.7.78</ecNumber>
    </recommendedName>
</protein>
<evidence type="ECO:0000256" key="1">
    <source>
        <dbReference type="ARBA" id="ARBA00000063"/>
    </source>
</evidence>
<evidence type="ECO:0000313" key="16">
    <source>
        <dbReference type="Proteomes" id="UP001497644"/>
    </source>
</evidence>
<evidence type="ECO:0000256" key="7">
    <source>
        <dbReference type="ARBA" id="ARBA00022490"/>
    </source>
</evidence>
<dbReference type="Pfam" id="PF26216">
    <property type="entry name" value="GDPGP1_C"/>
    <property type="match status" value="1"/>
</dbReference>
<evidence type="ECO:0000256" key="2">
    <source>
        <dbReference type="ARBA" id="ARBA00003049"/>
    </source>
</evidence>